<dbReference type="SMART" id="SM00240">
    <property type="entry name" value="FHA"/>
    <property type="match status" value="1"/>
</dbReference>
<evidence type="ECO:0000256" key="9">
    <source>
        <dbReference type="ARBA" id="ARBA00023212"/>
    </source>
</evidence>
<keyword evidence="8 11" id="KW-0505">Motor protein</keyword>
<feature type="domain" description="Kinesin motor" evidence="15">
    <location>
        <begin position="3"/>
        <end position="351"/>
    </location>
</feature>
<evidence type="ECO:0000259" key="14">
    <source>
        <dbReference type="PROSITE" id="PS50003"/>
    </source>
</evidence>
<organism evidence="16 17">
    <name type="scientific">Mythimna separata</name>
    <name type="common">Oriental armyworm</name>
    <name type="synonym">Pseudaletia separata</name>
    <dbReference type="NCBI Taxonomy" id="271217"/>
    <lineage>
        <taxon>Eukaryota</taxon>
        <taxon>Metazoa</taxon>
        <taxon>Ecdysozoa</taxon>
        <taxon>Arthropoda</taxon>
        <taxon>Hexapoda</taxon>
        <taxon>Insecta</taxon>
        <taxon>Pterygota</taxon>
        <taxon>Neoptera</taxon>
        <taxon>Endopterygota</taxon>
        <taxon>Lepidoptera</taxon>
        <taxon>Glossata</taxon>
        <taxon>Ditrysia</taxon>
        <taxon>Noctuoidea</taxon>
        <taxon>Noctuidae</taxon>
        <taxon>Noctuinae</taxon>
        <taxon>Hadenini</taxon>
        <taxon>Mythimna</taxon>
    </lineage>
</organism>
<dbReference type="SMART" id="SM00129">
    <property type="entry name" value="KISc"/>
    <property type="match status" value="1"/>
</dbReference>
<dbReference type="CDD" id="cd22705">
    <property type="entry name" value="FHA_KIF1"/>
    <property type="match status" value="1"/>
</dbReference>
<evidence type="ECO:0000256" key="10">
    <source>
        <dbReference type="ARBA" id="ARBA00056070"/>
    </source>
</evidence>
<dbReference type="Pfam" id="PF12423">
    <property type="entry name" value="KIF1B"/>
    <property type="match status" value="1"/>
</dbReference>
<dbReference type="GO" id="GO:0005524">
    <property type="term" value="F:ATP binding"/>
    <property type="evidence" value="ECO:0007669"/>
    <property type="project" value="UniProtKB-UniRule"/>
</dbReference>
<feature type="region of interest" description="Disordered" evidence="13">
    <location>
        <begin position="387"/>
        <end position="408"/>
    </location>
</feature>
<evidence type="ECO:0000256" key="11">
    <source>
        <dbReference type="PROSITE-ProRule" id="PRU00283"/>
    </source>
</evidence>
<dbReference type="Gene3D" id="3.40.850.10">
    <property type="entry name" value="Kinesin motor domain"/>
    <property type="match status" value="1"/>
</dbReference>
<dbReference type="FunFam" id="2.30.29.30:FF:000204">
    <property type="entry name" value="kinesin-like protein unc-104 isoform X6"/>
    <property type="match status" value="1"/>
</dbReference>
<keyword evidence="3" id="KW-0963">Cytoplasm</keyword>
<feature type="region of interest" description="Disordered" evidence="13">
    <location>
        <begin position="579"/>
        <end position="614"/>
    </location>
</feature>
<dbReference type="Pfam" id="PF00169">
    <property type="entry name" value="PH"/>
    <property type="match status" value="1"/>
</dbReference>
<dbReference type="InterPro" id="IPR032405">
    <property type="entry name" value="Kinesin_assoc"/>
</dbReference>
<evidence type="ECO:0000256" key="6">
    <source>
        <dbReference type="ARBA" id="ARBA00022840"/>
    </source>
</evidence>
<keyword evidence="6 11" id="KW-0067">ATP-binding</keyword>
<evidence type="ECO:0000256" key="13">
    <source>
        <dbReference type="SAM" id="MobiDB-lite"/>
    </source>
</evidence>
<dbReference type="FunFam" id="3.40.850.10:FF:000004">
    <property type="entry name" value="Kinesin-like protein isoform 2"/>
    <property type="match status" value="1"/>
</dbReference>
<feature type="compositionally biased region" description="Polar residues" evidence="13">
    <location>
        <begin position="599"/>
        <end position="610"/>
    </location>
</feature>
<dbReference type="Gene3D" id="2.30.29.30">
    <property type="entry name" value="Pleckstrin-homology domain (PH domain)/Phosphotyrosine-binding domain (PTB)"/>
    <property type="match status" value="1"/>
</dbReference>
<dbReference type="SUPFAM" id="SSF49879">
    <property type="entry name" value="SMAD/FHA domain"/>
    <property type="match status" value="1"/>
</dbReference>
<feature type="binding site" evidence="11">
    <location>
        <begin position="97"/>
        <end position="104"/>
    </location>
    <ligand>
        <name>ATP</name>
        <dbReference type="ChEBI" id="CHEBI:30616"/>
    </ligand>
</feature>
<comment type="subcellular location">
    <subcellularLocation>
        <location evidence="1">Cytoplasm</location>
        <location evidence="1">Cytoskeleton</location>
    </subcellularLocation>
</comment>
<dbReference type="InterPro" id="IPR022164">
    <property type="entry name" value="Kinesin-like"/>
</dbReference>
<keyword evidence="4" id="KW-0493">Microtubule</keyword>
<keyword evidence="5 11" id="KW-0547">Nucleotide-binding</keyword>
<evidence type="ECO:0000313" key="17">
    <source>
        <dbReference type="Proteomes" id="UP001231518"/>
    </source>
</evidence>
<dbReference type="Pfam" id="PF00225">
    <property type="entry name" value="Kinesin"/>
    <property type="match status" value="1"/>
</dbReference>
<name>A0AAD8DPK0_MYTSE</name>
<feature type="coiled-coil region" evidence="12">
    <location>
        <begin position="635"/>
        <end position="684"/>
    </location>
</feature>
<dbReference type="GO" id="GO:0008582">
    <property type="term" value="P:regulation of synaptic assembly at neuromuscular junction"/>
    <property type="evidence" value="ECO:0007669"/>
    <property type="project" value="UniProtKB-ARBA"/>
</dbReference>
<dbReference type="EMBL" id="JARGEI010000021">
    <property type="protein sequence ID" value="KAJ8712194.1"/>
    <property type="molecule type" value="Genomic_DNA"/>
</dbReference>
<comment type="similarity">
    <text evidence="11">Belongs to the TRAFAC class myosin-kinesin ATPase superfamily. Kinesin family.</text>
</comment>
<dbReference type="Pfam" id="PF12473">
    <property type="entry name" value="DUF3694"/>
    <property type="match status" value="1"/>
</dbReference>
<evidence type="ECO:0000256" key="8">
    <source>
        <dbReference type="ARBA" id="ARBA00023175"/>
    </source>
</evidence>
<dbReference type="FunFam" id="2.60.200.20:FF:000001">
    <property type="entry name" value="Kinesin family member 1B"/>
    <property type="match status" value="1"/>
</dbReference>
<dbReference type="PROSITE" id="PS00411">
    <property type="entry name" value="KINESIN_MOTOR_1"/>
    <property type="match status" value="1"/>
</dbReference>
<evidence type="ECO:0000256" key="3">
    <source>
        <dbReference type="ARBA" id="ARBA00022490"/>
    </source>
</evidence>
<dbReference type="InterPro" id="IPR036961">
    <property type="entry name" value="Kinesin_motor_dom_sf"/>
</dbReference>
<gene>
    <name evidence="16" type="ORF">PYW07_005036</name>
</gene>
<evidence type="ECO:0000256" key="12">
    <source>
        <dbReference type="SAM" id="Coils"/>
    </source>
</evidence>
<evidence type="ECO:0000256" key="4">
    <source>
        <dbReference type="ARBA" id="ARBA00022701"/>
    </source>
</evidence>
<dbReference type="GO" id="GO:0021700">
    <property type="term" value="P:developmental maturation"/>
    <property type="evidence" value="ECO:0007669"/>
    <property type="project" value="UniProtKB-ARBA"/>
</dbReference>
<reference evidence="16" key="1">
    <citation type="submission" date="2023-03" db="EMBL/GenBank/DDBJ databases">
        <title>Chromosome-level genomes of two armyworms, Mythimna separata and Mythimna loreyi, provide insights into the biosynthesis and reception of sex pheromones.</title>
        <authorList>
            <person name="Zhao H."/>
        </authorList>
    </citation>
    <scope>NUCLEOTIDE SEQUENCE</scope>
    <source>
        <strain evidence="16">BeijingLab</strain>
        <tissue evidence="16">Pupa</tissue>
    </source>
</reference>
<dbReference type="GO" id="GO:0003777">
    <property type="term" value="F:microtubule motor activity"/>
    <property type="evidence" value="ECO:0007669"/>
    <property type="project" value="InterPro"/>
</dbReference>
<evidence type="ECO:0000256" key="1">
    <source>
        <dbReference type="ARBA" id="ARBA00004245"/>
    </source>
</evidence>
<dbReference type="PRINTS" id="PR00380">
    <property type="entry name" value="KINESINHEAVY"/>
</dbReference>
<dbReference type="GO" id="GO:0008017">
    <property type="term" value="F:microtubule binding"/>
    <property type="evidence" value="ECO:0007669"/>
    <property type="project" value="InterPro"/>
</dbReference>
<dbReference type="InterPro" id="IPR049780">
    <property type="entry name" value="PH_KIFIA_KIFIB"/>
</dbReference>
<evidence type="ECO:0000313" key="16">
    <source>
        <dbReference type="EMBL" id="KAJ8712194.1"/>
    </source>
</evidence>
<dbReference type="GO" id="GO:0005874">
    <property type="term" value="C:microtubule"/>
    <property type="evidence" value="ECO:0007669"/>
    <property type="project" value="UniProtKB-KW"/>
</dbReference>
<accession>A0AAD8DPK0</accession>
<dbReference type="Pfam" id="PF16183">
    <property type="entry name" value="Kinesin_assoc"/>
    <property type="match status" value="1"/>
</dbReference>
<feature type="domain" description="PH" evidence="14">
    <location>
        <begin position="1633"/>
        <end position="1731"/>
    </location>
</feature>
<dbReference type="InterPro" id="IPR000253">
    <property type="entry name" value="FHA_dom"/>
</dbReference>
<dbReference type="GO" id="GO:0051960">
    <property type="term" value="P:regulation of nervous system development"/>
    <property type="evidence" value="ECO:0007669"/>
    <property type="project" value="UniProtKB-ARBA"/>
</dbReference>
<dbReference type="GO" id="GO:0040012">
    <property type="term" value="P:regulation of locomotion"/>
    <property type="evidence" value="ECO:0007669"/>
    <property type="project" value="UniProtKB-ARBA"/>
</dbReference>
<dbReference type="InterPro" id="IPR001752">
    <property type="entry name" value="Kinesin_motor_dom"/>
</dbReference>
<dbReference type="InterPro" id="IPR027417">
    <property type="entry name" value="P-loop_NTPase"/>
</dbReference>
<dbReference type="SUPFAM" id="SSF52540">
    <property type="entry name" value="P-loop containing nucleoside triphosphate hydrolases"/>
    <property type="match status" value="1"/>
</dbReference>
<dbReference type="PROSITE" id="PS50003">
    <property type="entry name" value="PH_DOMAIN"/>
    <property type="match status" value="1"/>
</dbReference>
<dbReference type="SUPFAM" id="SSF50729">
    <property type="entry name" value="PH domain-like"/>
    <property type="match status" value="1"/>
</dbReference>
<dbReference type="GO" id="GO:0051222">
    <property type="term" value="P:positive regulation of protein transport"/>
    <property type="evidence" value="ECO:0007669"/>
    <property type="project" value="UniProtKB-ARBA"/>
</dbReference>
<dbReference type="Proteomes" id="UP001231518">
    <property type="component" value="Chromosome 17"/>
</dbReference>
<dbReference type="GO" id="GO:1904115">
    <property type="term" value="C:axon cytoplasm"/>
    <property type="evidence" value="ECO:0007669"/>
    <property type="project" value="GOC"/>
</dbReference>
<dbReference type="GO" id="GO:0098793">
    <property type="term" value="C:presynapse"/>
    <property type="evidence" value="ECO:0007669"/>
    <property type="project" value="UniProtKB-ARBA"/>
</dbReference>
<dbReference type="InterPro" id="IPR008984">
    <property type="entry name" value="SMAD_FHA_dom_sf"/>
</dbReference>
<evidence type="ECO:0000259" key="15">
    <source>
        <dbReference type="PROSITE" id="PS50067"/>
    </source>
</evidence>
<dbReference type="CDD" id="cd01233">
    <property type="entry name" value="PH_KIFIA_KIFIB"/>
    <property type="match status" value="1"/>
</dbReference>
<evidence type="ECO:0000256" key="7">
    <source>
        <dbReference type="ARBA" id="ARBA00023054"/>
    </source>
</evidence>
<keyword evidence="7 12" id="KW-0175">Coiled coil</keyword>
<dbReference type="GO" id="GO:0016192">
    <property type="term" value="P:vesicle-mediated transport"/>
    <property type="evidence" value="ECO:0007669"/>
    <property type="project" value="UniProtKB-ARBA"/>
</dbReference>
<dbReference type="CDD" id="cd01365">
    <property type="entry name" value="KISc_KIF1A_KIF1B"/>
    <property type="match status" value="1"/>
</dbReference>
<protein>
    <recommendedName>
        <fullName evidence="2">Kinesin-like protein unc-104</fullName>
    </recommendedName>
</protein>
<dbReference type="PANTHER" id="PTHR47117">
    <property type="entry name" value="STAR-RELATED LIPID TRANSFER PROTEIN 9"/>
    <property type="match status" value="1"/>
</dbReference>
<dbReference type="SMART" id="SM00233">
    <property type="entry name" value="PH"/>
    <property type="match status" value="1"/>
</dbReference>
<dbReference type="GO" id="GO:0030425">
    <property type="term" value="C:dendrite"/>
    <property type="evidence" value="ECO:0007669"/>
    <property type="project" value="UniProtKB-ARBA"/>
</dbReference>
<dbReference type="Gene3D" id="2.60.200.20">
    <property type="match status" value="1"/>
</dbReference>
<feature type="compositionally biased region" description="Basic and acidic residues" evidence="13">
    <location>
        <begin position="583"/>
        <end position="598"/>
    </location>
</feature>
<evidence type="ECO:0000256" key="5">
    <source>
        <dbReference type="ARBA" id="ARBA00022741"/>
    </source>
</evidence>
<keyword evidence="9" id="KW-0206">Cytoskeleton</keyword>
<dbReference type="Gene3D" id="6.10.250.2520">
    <property type="match status" value="1"/>
</dbReference>
<dbReference type="GO" id="GO:0048490">
    <property type="term" value="P:anterograde synaptic vesicle transport"/>
    <property type="evidence" value="ECO:0007669"/>
    <property type="project" value="UniProtKB-ARBA"/>
</dbReference>
<dbReference type="GO" id="GO:0010975">
    <property type="term" value="P:regulation of neuron projection development"/>
    <property type="evidence" value="ECO:0007669"/>
    <property type="project" value="UniProtKB-ARBA"/>
</dbReference>
<evidence type="ECO:0000256" key="2">
    <source>
        <dbReference type="ARBA" id="ARBA00020751"/>
    </source>
</evidence>
<comment type="caution">
    <text evidence="16">The sequence shown here is derived from an EMBL/GenBank/DDBJ whole genome shotgun (WGS) entry which is preliminary data.</text>
</comment>
<sequence length="1751" mass="195302">MSSVKVAVRVRPFNSREIARDCKCIIEMTGNTTVIVNPKAPPGSKDGAKSFNFDFSYWSHNPNDPEFSSQIMVYKDIGEEMLQHAFDGYNICIFAYGQTGAGKSYTMMGTGKDGQEGIIPQICKDLFRRIRQTSSDDLKYSVEVSYMEIYCERVRDLLNPKNKGNLRVREHPALGPYVEDLSKLAVTSYQDIYDLIDEGNKARTVAATNMNETSSRSHAVFTIFFTQQRHDQTTNLMSEKVSKISLVDLAGSERADSTGAKGTRLKEGANINKSLTTLGKVISALAEIASKSKKSKKADFIPYRDSVLTWLLRENLGGNSKTAMIAAISPADINFDETLSTLRYADRAKQIVCKAVVNEDANAKLIRELKEEILKLRELLKAEGIEVEEGEENNSSPQRKKSEAEVLSPKLSRAATTIAEEAVDQLQASEKLIAELNETWEEKLKRTEQIRVQREAVFAEMGLAVKEGGITVGIYSPKKTPHLVNLNEDPNLSECLIYYIKDGVTRVGTSEANVLQDIQLSGSHILSEHCIFENTDGVILLIPHRDALIYVNGRELTEPVILKSGSRVILGKNHVFRFTHPGQPREEPVNKENKERADTASNAENDSGSTDADGKNVDWDYAQCELLEKQGIDLKAEMQKRLLALEEQFRREKEHADQQFEEQRKNYEARIDALQRQVEEQSVTMSMYSSYTPEDFHNDEDIFVNPLFETECWSAREVGLAAWAFRKWKYHQFTSLRDDLWGNAIFLKEANAISVELRKKVQFQFTLLTDTPYSPLPAELAPRDDADDEYRPSAPTVVAVEVTDTKNGATHYWTLEKLRHRLELMRQIYNMNESACAEDEAAPPLVLAPPPLPAMPGHTLGQAGVAPPGDILHCISACAQQTRLSLANLLPSRQRLELMREMYHNEAELSPTSPDHNIESVTGGDPFYDRFPWFRLVGRSFVYLSNLLYPVPLIHKVAIVNEKGDVKGYLRVAVQAVIDAEKNNAEFAAGVKQSAKISFDDDVAPARRAKLSAVDKNNAINLDERITDVPDSNIKIEELAMGECDADSGRGDSSLASELKEEELPEHLTLGKEFTFRVTVLQAHSVSTDYADVFCQFNFLHRNEDAFSTEPVKNAGKNTPLGFYHVQNITVPVTKSFVEYIKTQPIVFEVFGHYQQHPLHKDAKQDGVGVGGRTPPRRMLPPSIPISAPVRSPKWGAAAVAAPCCSSHLHSKHDLLVWFEICELAPSGDYVPAVVEHSDELPCRGLFLLHQGIQRRIRITILHEPSQDLQWTDVRELVVGRIRNSPEANEDTTDGDEDGALSLGLFPGERPTLDDRAVFRFEAAWDSSLHGSPLLNRVSANGEVVYITLSAYLEVDNCSRPAIITKDLSLVVVGREARTGRSLRRALFGSRAARADHITGVYELSLHRALEPGVQRRQRRVLDTSGTYVRGEENLHGWRPRGDSLIFDHQWELEKMTRLEQVGRTRHLLALRERLRHGHENTVAPNDFTKTEKEVCNMAAKAAAECARDESLYEPWDMSAREKELASKYIKLIQGRIGSSGKEVEAAASPATPVDEGVSADISTPSLLSSIHSASSFELCSPERGLLEKSMSGWAGAHGAALGALGALGAMGPGALGPALYVPDCEEVRVSAAVARRGHLNVLQHGTHGWKKRWLVVRRPYVFIYRDERDPIERAVINLANAHVEYSEDQEQMVRMPNTFSVVSKERGYLLQTLGDKEVHDWLYAINPLLAGQIRSRSARRGDKAGGAAAP</sequence>
<dbReference type="InterPro" id="IPR001849">
    <property type="entry name" value="PH_domain"/>
</dbReference>
<dbReference type="Pfam" id="PF00498">
    <property type="entry name" value="FHA"/>
    <property type="match status" value="1"/>
</dbReference>
<keyword evidence="17" id="KW-1185">Reference proteome</keyword>
<dbReference type="PROSITE" id="PS50067">
    <property type="entry name" value="KINESIN_MOTOR_2"/>
    <property type="match status" value="1"/>
</dbReference>
<dbReference type="InterPro" id="IPR011993">
    <property type="entry name" value="PH-like_dom_sf"/>
</dbReference>
<proteinExistence type="inferred from homology"/>
<comment type="function">
    <text evidence="10">Required for presynaptic maturation, has a role in axonal transport of dense-core vesicles carrying synaptic vesicle precursors, components required for the morphological transformation of axonal growth cones to mature boutons.</text>
</comment>
<feature type="region of interest" description="Disordered" evidence="13">
    <location>
        <begin position="1162"/>
        <end position="1183"/>
    </location>
</feature>
<dbReference type="PANTHER" id="PTHR47117:SF10">
    <property type="entry name" value="KINESIN-LIKE PROTEIN KIF1B"/>
    <property type="match status" value="1"/>
</dbReference>
<dbReference type="InterPro" id="IPR019821">
    <property type="entry name" value="Kinesin_motor_CS"/>
</dbReference>
<dbReference type="InterPro" id="IPR022140">
    <property type="entry name" value="Kinesin-like_KIF1-typ"/>
</dbReference>